<keyword evidence="2" id="KW-1185">Reference proteome</keyword>
<evidence type="ECO:0000313" key="2">
    <source>
        <dbReference type="Proteomes" id="UP000789831"/>
    </source>
</evidence>
<dbReference type="Proteomes" id="UP000789831">
    <property type="component" value="Unassembled WGS sequence"/>
</dbReference>
<accession>A0A9N9HR27</accession>
<gene>
    <name evidence="1" type="ORF">AGERDE_LOCUS13521</name>
</gene>
<protein>
    <submittedName>
        <fullName evidence="1">12039_t:CDS:1</fullName>
    </submittedName>
</protein>
<dbReference type="EMBL" id="CAJVPL010018210">
    <property type="protein sequence ID" value="CAG8701283.1"/>
    <property type="molecule type" value="Genomic_DNA"/>
</dbReference>
<feature type="non-terminal residue" evidence="1">
    <location>
        <position position="1"/>
    </location>
</feature>
<proteinExistence type="predicted"/>
<organism evidence="1 2">
    <name type="scientific">Ambispora gerdemannii</name>
    <dbReference type="NCBI Taxonomy" id="144530"/>
    <lineage>
        <taxon>Eukaryota</taxon>
        <taxon>Fungi</taxon>
        <taxon>Fungi incertae sedis</taxon>
        <taxon>Mucoromycota</taxon>
        <taxon>Glomeromycotina</taxon>
        <taxon>Glomeromycetes</taxon>
        <taxon>Archaeosporales</taxon>
        <taxon>Ambisporaceae</taxon>
        <taxon>Ambispora</taxon>
    </lineage>
</organism>
<dbReference type="AlphaFoldDB" id="A0A9N9HR27"/>
<comment type="caution">
    <text evidence="1">The sequence shown here is derived from an EMBL/GenBank/DDBJ whole genome shotgun (WGS) entry which is preliminary data.</text>
</comment>
<reference evidence="1" key="1">
    <citation type="submission" date="2021-06" db="EMBL/GenBank/DDBJ databases">
        <authorList>
            <person name="Kallberg Y."/>
            <person name="Tangrot J."/>
            <person name="Rosling A."/>
        </authorList>
    </citation>
    <scope>NUCLEOTIDE SEQUENCE</scope>
    <source>
        <strain evidence="1">MT106</strain>
    </source>
</reference>
<evidence type="ECO:0000313" key="1">
    <source>
        <dbReference type="EMBL" id="CAG8701283.1"/>
    </source>
</evidence>
<sequence>ISQIRSDIVIWKEKSNAYQINEPDFDTLLTANKTSIQIPPDQINHWKECINALKKEQNIRIFTDRSIKHSGTDQIKGGAA</sequence>
<name>A0A9N9HR27_9GLOM</name>